<proteinExistence type="predicted"/>
<organism evidence="1 2">
    <name type="scientific">Lottia gigantea</name>
    <name type="common">Giant owl limpet</name>
    <dbReference type="NCBI Taxonomy" id="225164"/>
    <lineage>
        <taxon>Eukaryota</taxon>
        <taxon>Metazoa</taxon>
        <taxon>Spiralia</taxon>
        <taxon>Lophotrochozoa</taxon>
        <taxon>Mollusca</taxon>
        <taxon>Gastropoda</taxon>
        <taxon>Patellogastropoda</taxon>
        <taxon>Lottioidea</taxon>
        <taxon>Lottiidae</taxon>
        <taxon>Lottia</taxon>
    </lineage>
</organism>
<dbReference type="CTD" id="20240229"/>
<dbReference type="AlphaFoldDB" id="V4A409"/>
<evidence type="ECO:0000313" key="2">
    <source>
        <dbReference type="Proteomes" id="UP000030746"/>
    </source>
</evidence>
<dbReference type="GeneID" id="20240229"/>
<evidence type="ECO:0000313" key="1">
    <source>
        <dbReference type="EMBL" id="ESO87971.1"/>
    </source>
</evidence>
<dbReference type="RefSeq" id="XP_009061286.1">
    <property type="nucleotide sequence ID" value="XM_009063038.1"/>
</dbReference>
<dbReference type="KEGG" id="lgi:LOTGIDRAFT_165991"/>
<gene>
    <name evidence="1" type="ORF">LOTGIDRAFT_165991</name>
</gene>
<keyword evidence="2" id="KW-1185">Reference proteome</keyword>
<protein>
    <recommendedName>
        <fullName evidence="3">GPI inositol-deacylase</fullName>
    </recommendedName>
</protein>
<reference evidence="1 2" key="1">
    <citation type="journal article" date="2013" name="Nature">
        <title>Insights into bilaterian evolution from three spiralian genomes.</title>
        <authorList>
            <person name="Simakov O."/>
            <person name="Marletaz F."/>
            <person name="Cho S.J."/>
            <person name="Edsinger-Gonzales E."/>
            <person name="Havlak P."/>
            <person name="Hellsten U."/>
            <person name="Kuo D.H."/>
            <person name="Larsson T."/>
            <person name="Lv J."/>
            <person name="Arendt D."/>
            <person name="Savage R."/>
            <person name="Osoegawa K."/>
            <person name="de Jong P."/>
            <person name="Grimwood J."/>
            <person name="Chapman J.A."/>
            <person name="Shapiro H."/>
            <person name="Aerts A."/>
            <person name="Otillar R.P."/>
            <person name="Terry A.Y."/>
            <person name="Boore J.L."/>
            <person name="Grigoriev I.V."/>
            <person name="Lindberg D.R."/>
            <person name="Seaver E.C."/>
            <person name="Weisblat D.A."/>
            <person name="Putnam N.H."/>
            <person name="Rokhsar D.S."/>
        </authorList>
    </citation>
    <scope>NUCLEOTIDE SEQUENCE [LARGE SCALE GENOMIC DNA]</scope>
</reference>
<accession>V4A409</accession>
<dbReference type="EMBL" id="KB202793">
    <property type="protein sequence ID" value="ESO87971.1"/>
    <property type="molecule type" value="Genomic_DNA"/>
</dbReference>
<dbReference type="HOGENOM" id="CLU_2099637_0_0_1"/>
<sequence>MRSLRPRVRLGWSELGTGVAYRDYGYGNNVLIAYAGWSVSDTLARHWVDRLVTHSTLRSLNVGKVYAVKGPNDSLYRTKEIGNSRLISHLLANRNPKMIMVAAHSSGAFVANEFFQ</sequence>
<evidence type="ECO:0008006" key="3">
    <source>
        <dbReference type="Google" id="ProtNLM"/>
    </source>
</evidence>
<name>V4A409_LOTGI</name>
<dbReference type="Proteomes" id="UP000030746">
    <property type="component" value="Unassembled WGS sequence"/>
</dbReference>
<dbReference type="OrthoDB" id="6060393at2759"/>